<reference evidence="2" key="1">
    <citation type="submission" date="2025-08" db="UniProtKB">
        <authorList>
            <consortium name="RefSeq"/>
        </authorList>
    </citation>
    <scope>IDENTIFICATION</scope>
</reference>
<sequence length="201" mass="22925">MHRRSSQMMFNETFVNTKESLKCSHLISELIAKQLKPHTIGENLIIPACRIIARTMFGHEQKIMKIPLSDNTVSRRIYALSENIEKSVSFSIKETRFSLQLDEATDISGMAHLLAYIRFVYSGKITEQFLFLLASFNYTTQPIDMFMILNDYFNIKNISFANCIGICTDGTPSMSGRINGLVSLVKSKNNEIISSHCFLHR</sequence>
<evidence type="ECO:0000313" key="1">
    <source>
        <dbReference type="Proteomes" id="UP000515154"/>
    </source>
</evidence>
<evidence type="ECO:0000313" key="2">
    <source>
        <dbReference type="RefSeq" id="XP_029654477.1"/>
    </source>
</evidence>
<keyword evidence="1" id="KW-1185">Reference proteome</keyword>
<accession>A0A6P7TYY1</accession>
<name>A0A6P7TYY1_9MOLL</name>
<dbReference type="Proteomes" id="UP000515154">
    <property type="component" value="Unplaced"/>
</dbReference>
<dbReference type="AlphaFoldDB" id="A0A6P7TYY1"/>
<gene>
    <name evidence="2" type="primary">LOC115227912</name>
</gene>
<protein>
    <submittedName>
        <fullName evidence="2">Protein FAM200A-like</fullName>
    </submittedName>
</protein>
<dbReference type="RefSeq" id="XP_029654477.1">
    <property type="nucleotide sequence ID" value="XM_029798617.1"/>
</dbReference>
<dbReference type="PANTHER" id="PTHR45913:SF19">
    <property type="entry name" value="LOW QUALITY PROTEIN: ZINC FINGER BED DOMAIN-CONTAINING PROTEIN 5-LIKE"/>
    <property type="match status" value="1"/>
</dbReference>
<dbReference type="PANTHER" id="PTHR45913">
    <property type="entry name" value="EPM2A-INTERACTING PROTEIN 1"/>
    <property type="match status" value="1"/>
</dbReference>
<proteinExistence type="predicted"/>
<dbReference type="KEGG" id="osn:115227912"/>
<organism evidence="1 2">
    <name type="scientific">Octopus sinensis</name>
    <name type="common">East Asian common octopus</name>
    <dbReference type="NCBI Taxonomy" id="2607531"/>
    <lineage>
        <taxon>Eukaryota</taxon>
        <taxon>Metazoa</taxon>
        <taxon>Spiralia</taxon>
        <taxon>Lophotrochozoa</taxon>
        <taxon>Mollusca</taxon>
        <taxon>Cephalopoda</taxon>
        <taxon>Coleoidea</taxon>
        <taxon>Octopodiformes</taxon>
        <taxon>Octopoda</taxon>
        <taxon>Incirrata</taxon>
        <taxon>Octopodidae</taxon>
        <taxon>Octopus</taxon>
    </lineage>
</organism>